<dbReference type="OrthoDB" id="9773571at2"/>
<evidence type="ECO:0000256" key="4">
    <source>
        <dbReference type="SAM" id="MobiDB-lite"/>
    </source>
</evidence>
<dbReference type="GO" id="GO:0032259">
    <property type="term" value="P:methylation"/>
    <property type="evidence" value="ECO:0007669"/>
    <property type="project" value="UniProtKB-KW"/>
</dbReference>
<dbReference type="GO" id="GO:0008170">
    <property type="term" value="F:N-methyltransferase activity"/>
    <property type="evidence" value="ECO:0007669"/>
    <property type="project" value="InterPro"/>
</dbReference>
<feature type="region of interest" description="Disordered" evidence="4">
    <location>
        <begin position="1"/>
        <end position="20"/>
    </location>
</feature>
<evidence type="ECO:0000259" key="5">
    <source>
        <dbReference type="Pfam" id="PF01555"/>
    </source>
</evidence>
<dbReference type="Pfam" id="PF01555">
    <property type="entry name" value="N6_N4_Mtase"/>
    <property type="match status" value="1"/>
</dbReference>
<dbReference type="RefSeq" id="WP_082174837.1">
    <property type="nucleotide sequence ID" value="NZ_DF968181.1"/>
</dbReference>
<keyword evidence="3" id="KW-0808">Transferase</keyword>
<feature type="domain" description="DNA methylase N-4/N-6" evidence="5">
    <location>
        <begin position="104"/>
        <end position="162"/>
    </location>
</feature>
<dbReference type="Gene3D" id="3.40.50.150">
    <property type="entry name" value="Vaccinia Virus protein VP39"/>
    <property type="match status" value="2"/>
</dbReference>
<gene>
    <name evidence="6" type="ORF">ATC1_13661</name>
</gene>
<keyword evidence="2 6" id="KW-0489">Methyltransferase</keyword>
<protein>
    <submittedName>
        <fullName evidence="6">DNA methylase</fullName>
    </submittedName>
</protein>
<organism evidence="6">
    <name type="scientific">Flexilinea flocculi</name>
    <dbReference type="NCBI Taxonomy" id="1678840"/>
    <lineage>
        <taxon>Bacteria</taxon>
        <taxon>Bacillati</taxon>
        <taxon>Chloroflexota</taxon>
        <taxon>Anaerolineae</taxon>
        <taxon>Anaerolineales</taxon>
        <taxon>Anaerolineaceae</taxon>
        <taxon>Flexilinea</taxon>
    </lineage>
</organism>
<dbReference type="SUPFAM" id="SSF53335">
    <property type="entry name" value="S-adenosyl-L-methionine-dependent methyltransferases"/>
    <property type="match status" value="2"/>
</dbReference>
<evidence type="ECO:0000256" key="1">
    <source>
        <dbReference type="ARBA" id="ARBA00006594"/>
    </source>
</evidence>
<dbReference type="EMBL" id="DF968181">
    <property type="protein sequence ID" value="GAP40682.1"/>
    <property type="molecule type" value="Genomic_DNA"/>
</dbReference>
<dbReference type="STRING" id="1678840.ATC1_13661"/>
<comment type="similarity">
    <text evidence="1">Belongs to the N(4)/N(6)-methyltransferase family.</text>
</comment>
<name>A0A0S7BK63_9CHLR</name>
<evidence type="ECO:0000313" key="7">
    <source>
        <dbReference type="Proteomes" id="UP000053370"/>
    </source>
</evidence>
<proteinExistence type="inferred from homology"/>
<evidence type="ECO:0000313" key="6">
    <source>
        <dbReference type="EMBL" id="GAP40682.1"/>
    </source>
</evidence>
<dbReference type="PATRIC" id="fig|1678840.3.peg.2000"/>
<evidence type="ECO:0000256" key="2">
    <source>
        <dbReference type="ARBA" id="ARBA00022603"/>
    </source>
</evidence>
<evidence type="ECO:0000256" key="3">
    <source>
        <dbReference type="ARBA" id="ARBA00022679"/>
    </source>
</evidence>
<dbReference type="Proteomes" id="UP000053370">
    <property type="component" value="Unassembled WGS sequence"/>
</dbReference>
<dbReference type="AlphaFoldDB" id="A0A0S7BK63"/>
<reference evidence="6" key="1">
    <citation type="journal article" date="2015" name="Genome Announc.">
        <title>Draft Genome Sequence of Anaerolineae Strain TC1, a Novel Isolate from a Methanogenic Wastewater Treatment System.</title>
        <authorList>
            <person name="Matsuura N."/>
            <person name="Tourlousse D.M."/>
            <person name="Sun L."/>
            <person name="Toyonaga M."/>
            <person name="Kuroda K."/>
            <person name="Ohashi A."/>
            <person name="Cruz R."/>
            <person name="Yamaguchi T."/>
            <person name="Sekiguchi Y."/>
        </authorList>
    </citation>
    <scope>NUCLEOTIDE SEQUENCE [LARGE SCALE GENOMIC DNA]</scope>
    <source>
        <strain evidence="6">TC1</strain>
    </source>
</reference>
<keyword evidence="7" id="KW-1185">Reference proteome</keyword>
<sequence length="898" mass="103415">MTEYQPELIPPKNSALTPEEQTKCEEYRQRLAAYLKDPAFRAIEGFPIGTDEDILALSDPPYYTACPNPFLLEILSQWQQEREEIRSKLGLKEEKYQREPFAADVSEGKNDPIYNAHSYHTKVPHKAIMRYILHYTDPGDIVFDGFCGTGMTGVAAQLCGDKKTVESLGYRVDDQGVIWEGEKVISRLGARKAVLNDLSPAATFIAYNYNTPVDAVAFEHEARRILCEVEQECGWMYETWHPNCDDPNRVKGKINYTVWSDIFVCPNCGQEMAFWDETTNPSTGVVTDTWSCPRCSSLLGKNPSKECGALKAEYAWTTFLDKETNNTVRQVKQVPVLISYHVGKKRFEKKPDNYDLEIIDKISNQKIPYGIPTERMPEGSESRRNDDTGLTHVHHYYSRRNLWILAKIQDSIFKKNTTERVKHYLEIWFTSSQSRLHKLNRYMFEHHRHVGPLSGTLYVSSTPVEISPFYFVNEKLEDHLSVQIPHNKKVISTNSSTRLKIPEESIDYIFVDPPFGSNLNYSELNFLIESWIKVITNSHEEAIINKYTHKLIPQYAELMTSCFSEFIRILKSGGWITVEFHNSQNQIWNVIQESLQKAYFIVADVRVLDKQKGTTKQLSTTGAVKQDLIISAYKPNGNLEECFKLKAGTEDGAWEFVRYHLGKLPVTNESNGVPAVNAERQAFLLFDRMVAFHVQRGVMVPLSALEFYAGLEQRFTRRDGMYFLPDQVAEYDRAMLNAKKPVQLTLFVNDEKTAITWLHQQLDSDSGGEPKTQGDLTNDFNRVMNRAKHEQPLELIEILKQNFLQDTEGKWYVPDHNKASDLEKVRQRALLKEFKEYTESTGRLKVFRSEAVRAGFAACFKRQDYQVIVRIAERLPEDVLREDPDLLMYYDSAQLRKG</sequence>
<dbReference type="GO" id="GO:0003677">
    <property type="term" value="F:DNA binding"/>
    <property type="evidence" value="ECO:0007669"/>
    <property type="project" value="InterPro"/>
</dbReference>
<dbReference type="PROSITE" id="PS00092">
    <property type="entry name" value="N6_MTASE"/>
    <property type="match status" value="1"/>
</dbReference>
<dbReference type="InterPro" id="IPR002941">
    <property type="entry name" value="DNA_methylase_N4/N6"/>
</dbReference>
<dbReference type="InterPro" id="IPR029063">
    <property type="entry name" value="SAM-dependent_MTases_sf"/>
</dbReference>
<dbReference type="InterPro" id="IPR002052">
    <property type="entry name" value="DNA_methylase_N6_adenine_CS"/>
</dbReference>
<accession>A0A0S7BK63</accession>